<keyword evidence="3" id="KW-1185">Reference proteome</keyword>
<dbReference type="EMBL" id="AP021875">
    <property type="protein sequence ID" value="BBO75825.1"/>
    <property type="molecule type" value="Genomic_DNA"/>
</dbReference>
<dbReference type="OrthoDB" id="9783873at2"/>
<feature type="domain" description="DUF2779" evidence="1">
    <location>
        <begin position="299"/>
        <end position="424"/>
    </location>
</feature>
<evidence type="ECO:0000313" key="2">
    <source>
        <dbReference type="EMBL" id="BBO75825.1"/>
    </source>
</evidence>
<gene>
    <name evidence="2" type="ORF">DSCW_32420</name>
</gene>
<dbReference type="AlphaFoldDB" id="A0A5K7Z529"/>
<name>A0A5K7Z529_9BACT</name>
<dbReference type="RefSeq" id="WP_155304713.1">
    <property type="nucleotide sequence ID" value="NZ_AP021875.1"/>
</dbReference>
<sequence length="495" mass="56320">MSDHIQRLSKSQYLRGLQCPKALWLHRHRLDLAPPITEQKQWLFDSGHEVGRLAQAFFEDGLLIDEPYRATDRAIDATNHAIADGREVIYEATACSPDGAFSRIDILKKDGPVHRWDLIEVKQSTAVKDYHIDDIALQRYAFAEAGYDVQRSILMHLDRDYVRRGGIDPHQLFLLEDCTDLAVSRMAAVPGLLANLLQVANQSDEPTAPIGRHCRSPFECDFVGYCWQHVPAYSVFNVFGGDKLDSLLAMNILDVRNLPPALPLTDRQSIDVQAHVSGKMHIDRGAVAGFLNALEYPLYYLDYETIFPAIPLFDRSSPYQQIPFQFSLHTQQRPGSEVAHEEFLHIDGDDPREDFIRALVESCGSRGSVIVYNMAFEARINRELAARFPRHAAALEAINTRMIDLLVPFRSRYLYHPAMQGSASIKKVLPAFVPELRYDDLAIGDGDTASRQYLKCIKNMVTEDEKQTIYADLKRYCAMDTWAEVRLIERLREII</sequence>
<protein>
    <recommendedName>
        <fullName evidence="1">DUF2779 domain-containing protein</fullName>
    </recommendedName>
</protein>
<organism evidence="2 3">
    <name type="scientific">Desulfosarcina widdelii</name>
    <dbReference type="NCBI Taxonomy" id="947919"/>
    <lineage>
        <taxon>Bacteria</taxon>
        <taxon>Pseudomonadati</taxon>
        <taxon>Thermodesulfobacteriota</taxon>
        <taxon>Desulfobacteria</taxon>
        <taxon>Desulfobacterales</taxon>
        <taxon>Desulfosarcinaceae</taxon>
        <taxon>Desulfosarcina</taxon>
    </lineage>
</organism>
<dbReference type="Proteomes" id="UP000427769">
    <property type="component" value="Chromosome"/>
</dbReference>
<dbReference type="Pfam" id="PF11074">
    <property type="entry name" value="DUF2779"/>
    <property type="match status" value="1"/>
</dbReference>
<evidence type="ECO:0000313" key="3">
    <source>
        <dbReference type="Proteomes" id="UP000427769"/>
    </source>
</evidence>
<accession>A0A5K7Z529</accession>
<dbReference type="InterPro" id="IPR021301">
    <property type="entry name" value="DUF2779"/>
</dbReference>
<evidence type="ECO:0000259" key="1">
    <source>
        <dbReference type="Pfam" id="PF11074"/>
    </source>
</evidence>
<dbReference type="KEGG" id="dwd:DSCW_32420"/>
<proteinExistence type="predicted"/>
<reference evidence="2 3" key="1">
    <citation type="submission" date="2019-11" db="EMBL/GenBank/DDBJ databases">
        <title>Comparative genomics of hydrocarbon-degrading Desulfosarcina strains.</title>
        <authorList>
            <person name="Watanabe M."/>
            <person name="Kojima H."/>
            <person name="Fukui M."/>
        </authorList>
    </citation>
    <scope>NUCLEOTIDE SEQUENCE [LARGE SCALE GENOMIC DNA]</scope>
    <source>
        <strain evidence="2 3">PP31</strain>
    </source>
</reference>